<dbReference type="Gramene" id="KOM34366">
    <property type="protein sequence ID" value="KOM34366"/>
    <property type="gene ID" value="LR48_Vigan02g051600"/>
</dbReference>
<feature type="region of interest" description="Disordered" evidence="1">
    <location>
        <begin position="1"/>
        <end position="30"/>
    </location>
</feature>
<organism evidence="2 3">
    <name type="scientific">Phaseolus angularis</name>
    <name type="common">Azuki bean</name>
    <name type="synonym">Vigna angularis</name>
    <dbReference type="NCBI Taxonomy" id="3914"/>
    <lineage>
        <taxon>Eukaryota</taxon>
        <taxon>Viridiplantae</taxon>
        <taxon>Streptophyta</taxon>
        <taxon>Embryophyta</taxon>
        <taxon>Tracheophyta</taxon>
        <taxon>Spermatophyta</taxon>
        <taxon>Magnoliopsida</taxon>
        <taxon>eudicotyledons</taxon>
        <taxon>Gunneridae</taxon>
        <taxon>Pentapetalae</taxon>
        <taxon>rosids</taxon>
        <taxon>fabids</taxon>
        <taxon>Fabales</taxon>
        <taxon>Fabaceae</taxon>
        <taxon>Papilionoideae</taxon>
        <taxon>50 kb inversion clade</taxon>
        <taxon>NPAAA clade</taxon>
        <taxon>indigoferoid/millettioid clade</taxon>
        <taxon>Phaseoleae</taxon>
        <taxon>Vigna</taxon>
    </lineage>
</organism>
<reference evidence="3" key="1">
    <citation type="journal article" date="2015" name="Proc. Natl. Acad. Sci. U.S.A.">
        <title>Genome sequencing of adzuki bean (Vigna angularis) provides insight into high starch and low fat accumulation and domestication.</title>
        <authorList>
            <person name="Yang K."/>
            <person name="Tian Z."/>
            <person name="Chen C."/>
            <person name="Luo L."/>
            <person name="Zhao B."/>
            <person name="Wang Z."/>
            <person name="Yu L."/>
            <person name="Li Y."/>
            <person name="Sun Y."/>
            <person name="Li W."/>
            <person name="Chen Y."/>
            <person name="Li Y."/>
            <person name="Zhang Y."/>
            <person name="Ai D."/>
            <person name="Zhao J."/>
            <person name="Shang C."/>
            <person name="Ma Y."/>
            <person name="Wu B."/>
            <person name="Wang M."/>
            <person name="Gao L."/>
            <person name="Sun D."/>
            <person name="Zhang P."/>
            <person name="Guo F."/>
            <person name="Wang W."/>
            <person name="Li Y."/>
            <person name="Wang J."/>
            <person name="Varshney R.K."/>
            <person name="Wang J."/>
            <person name="Ling H.Q."/>
            <person name="Wan P."/>
        </authorList>
    </citation>
    <scope>NUCLEOTIDE SEQUENCE</scope>
    <source>
        <strain evidence="3">cv. Jingnong 6</strain>
    </source>
</reference>
<name>A0A0L9TV38_PHAAN</name>
<accession>A0A0L9TV38</accession>
<dbReference type="AlphaFoldDB" id="A0A0L9TV38"/>
<feature type="compositionally biased region" description="Basic and acidic residues" evidence="1">
    <location>
        <begin position="1"/>
        <end position="18"/>
    </location>
</feature>
<proteinExistence type="predicted"/>
<feature type="region of interest" description="Disordered" evidence="1">
    <location>
        <begin position="300"/>
        <end position="333"/>
    </location>
</feature>
<evidence type="ECO:0000313" key="3">
    <source>
        <dbReference type="Proteomes" id="UP000053144"/>
    </source>
</evidence>
<sequence>MSSDLVDKEGKGYADDKVATSSSSSGVAAGQGAVAVDSAASLDQGNSADLLEDNDVPEEVAIHVDSVGAWDDKPRDWPVVPGYDWAPPDVRQISSSFYHRRPFRELAGKVCLVKVAEDATHFKLVMCKMTKRRAECGSHPAAFERLGVYESVLYRVSYKDFKGNFFKVVPLEAGYTSFCFPDERAKFPFYWTNNPKKVISWPKSRMTPEELDLISQLSQLPRKSSSRVLISFLNNKNLHSNVFDYLTEMDPAKSSTFAHLFAQRGGEIRKTVEGSSSRTSTTVAILVTSLPIQKTQLPPLVKKGKRKAARESSVSSKRSKRALPDGPPLSRPLSSNSWVTKRIHFDLFAEEKDLVKGMTEDESSNMALELVVRSTMCLA</sequence>
<feature type="compositionally biased region" description="Low complexity" evidence="1">
    <location>
        <begin position="19"/>
        <end position="30"/>
    </location>
</feature>
<protein>
    <submittedName>
        <fullName evidence="2">Uncharacterized protein</fullName>
    </submittedName>
</protein>
<dbReference type="EMBL" id="CM003372">
    <property type="protein sequence ID" value="KOM34366.1"/>
    <property type="molecule type" value="Genomic_DNA"/>
</dbReference>
<evidence type="ECO:0000256" key="1">
    <source>
        <dbReference type="SAM" id="MobiDB-lite"/>
    </source>
</evidence>
<gene>
    <name evidence="2" type="ORF">LR48_Vigan02g051600</name>
</gene>
<evidence type="ECO:0000313" key="2">
    <source>
        <dbReference type="EMBL" id="KOM34366.1"/>
    </source>
</evidence>
<dbReference type="Proteomes" id="UP000053144">
    <property type="component" value="Chromosome 2"/>
</dbReference>